<sequence>MLKTKLFLMGTLAAASSLVGSESTWTIDSQVEWHNAVQNSEQIELRGGEAKSTGFASKVSSVVKRYEESKQASSITFTQSDDWNNWREIEKVGVPGMEDAPVFVPVKDGEYYLLARYRPASLGKKNRVNGVDVSETRPKSEQGYHAWLSSDMKSWEHLGPVSGYRERWVTTAEYVDGDFYIYYDNPNDEDPHLIIDSDIRDGKMGYDYGMVFADPSHGSDSAIIRDDKDGKFHLIYENWDPLNARTHAWDSPLAGHAVSPDGIHDFRILPPAVDHRTNPTGEIGEYVHGTTKDTYQYEIHTPEQNAYGDWTAIKIGEKYYLFCDFDPVGEKIRVGRFVSDSLDREFEFVGELGEGHPDPTIGFAEGQFYLIRQRAETDFISSGPWVPGVEARVGVDTSNDGKVDKWTKWQSVAETYSRNPDYVRVVETAPARLDLSGLPAGYGFAFEYRTTKGKDQSALVKMERVELVLE</sequence>
<keyword evidence="3" id="KW-1185">Reference proteome</keyword>
<dbReference type="EMBL" id="JAENIL010000020">
    <property type="protein sequence ID" value="MBK1877635.1"/>
    <property type="molecule type" value="Genomic_DNA"/>
</dbReference>
<reference evidence="2" key="1">
    <citation type="submission" date="2021-01" db="EMBL/GenBank/DDBJ databases">
        <title>Modified the classification status of verrucomicrobia.</title>
        <authorList>
            <person name="Feng X."/>
        </authorList>
    </citation>
    <scope>NUCLEOTIDE SEQUENCE</scope>
    <source>
        <strain evidence="2">KCTC 13126</strain>
    </source>
</reference>
<proteinExistence type="predicted"/>
<keyword evidence="1" id="KW-0732">Signal</keyword>
<name>A0A934RY66_9BACT</name>
<evidence type="ECO:0000256" key="1">
    <source>
        <dbReference type="SAM" id="SignalP"/>
    </source>
</evidence>
<evidence type="ECO:0000313" key="2">
    <source>
        <dbReference type="EMBL" id="MBK1877635.1"/>
    </source>
</evidence>
<gene>
    <name evidence="2" type="ORF">JIN87_12225</name>
</gene>
<feature type="signal peptide" evidence="1">
    <location>
        <begin position="1"/>
        <end position="21"/>
    </location>
</feature>
<comment type="caution">
    <text evidence="2">The sequence shown here is derived from an EMBL/GenBank/DDBJ whole genome shotgun (WGS) entry which is preliminary data.</text>
</comment>
<dbReference type="InterPro" id="IPR023296">
    <property type="entry name" value="Glyco_hydro_beta-prop_sf"/>
</dbReference>
<dbReference type="RefSeq" id="WP_200355849.1">
    <property type="nucleotide sequence ID" value="NZ_JAENIL010000020.1"/>
</dbReference>
<accession>A0A934RY66</accession>
<feature type="chain" id="PRO_5038048188" evidence="1">
    <location>
        <begin position="22"/>
        <end position="470"/>
    </location>
</feature>
<organism evidence="2 3">
    <name type="scientific">Pelagicoccus mobilis</name>
    <dbReference type="NCBI Taxonomy" id="415221"/>
    <lineage>
        <taxon>Bacteria</taxon>
        <taxon>Pseudomonadati</taxon>
        <taxon>Verrucomicrobiota</taxon>
        <taxon>Opitutia</taxon>
        <taxon>Puniceicoccales</taxon>
        <taxon>Pelagicoccaceae</taxon>
        <taxon>Pelagicoccus</taxon>
    </lineage>
</organism>
<evidence type="ECO:0000313" key="3">
    <source>
        <dbReference type="Proteomes" id="UP000617628"/>
    </source>
</evidence>
<dbReference type="AlphaFoldDB" id="A0A934RY66"/>
<dbReference type="SUPFAM" id="SSF75005">
    <property type="entry name" value="Arabinanase/levansucrase/invertase"/>
    <property type="match status" value="2"/>
</dbReference>
<dbReference type="Proteomes" id="UP000617628">
    <property type="component" value="Unassembled WGS sequence"/>
</dbReference>
<protein>
    <submittedName>
        <fullName evidence="2">Uncharacterized protein</fullName>
    </submittedName>
</protein>
<dbReference type="Gene3D" id="2.115.10.20">
    <property type="entry name" value="Glycosyl hydrolase domain, family 43"/>
    <property type="match status" value="1"/>
</dbReference>